<keyword evidence="3" id="KW-1185">Reference proteome</keyword>
<feature type="domain" description="NAD-dependent epimerase/dehydratase" evidence="1">
    <location>
        <begin position="1"/>
        <end position="225"/>
    </location>
</feature>
<evidence type="ECO:0000313" key="2">
    <source>
        <dbReference type="EMBL" id="MBH0778073.1"/>
    </source>
</evidence>
<dbReference type="InterPro" id="IPR001509">
    <property type="entry name" value="Epimerase_deHydtase"/>
</dbReference>
<dbReference type="Proteomes" id="UP000655751">
    <property type="component" value="Unassembled WGS sequence"/>
</dbReference>
<gene>
    <name evidence="2" type="ORF">IT779_17480</name>
</gene>
<dbReference type="InterPro" id="IPR036291">
    <property type="entry name" value="NAD(P)-bd_dom_sf"/>
</dbReference>
<dbReference type="GO" id="GO:0004029">
    <property type="term" value="F:aldehyde dehydrogenase (NAD+) activity"/>
    <property type="evidence" value="ECO:0007669"/>
    <property type="project" value="TreeGrafter"/>
</dbReference>
<evidence type="ECO:0000259" key="1">
    <source>
        <dbReference type="Pfam" id="PF01370"/>
    </source>
</evidence>
<sequence length="336" mass="36930">MGASGFVGSTVTRQLVARGDEVRVLLRESSPTRGIDDLDVERHYGDIFDTAAVTAAMADREVVFYCVVDTRAWLRDPAPLVRTNVDGLRGVLDIAVRAQLTRFVFTSTIGTIALSEDGSAVTEEQPHNWAHRGGAYIASRRAAEDMVLEYHRAQGLPAVALCVGHTYGPRDWQPTPHGSLVAMAALGKLPAYFRDISMMAVGIEDAARAHLLAAEHGRVGQRYIITESHMRTEDIYRIAAETTGVRPPRFGIPVPALVTLGYLSSAAAAVLRRDFPLNRTAVGLLRACSPLDHGKATRELRWHPSPTADAIREAARFYRQRHEQRRRADPETTTTS</sequence>
<dbReference type="GO" id="GO:0005737">
    <property type="term" value="C:cytoplasm"/>
    <property type="evidence" value="ECO:0007669"/>
    <property type="project" value="TreeGrafter"/>
</dbReference>
<protein>
    <submittedName>
        <fullName evidence="2">NAD-dependent epimerase/dehydratase family protein</fullName>
    </submittedName>
</protein>
<dbReference type="PANTHER" id="PTHR48079:SF6">
    <property type="entry name" value="NAD(P)-BINDING DOMAIN-CONTAINING PROTEIN-RELATED"/>
    <property type="match status" value="1"/>
</dbReference>
<dbReference type="PANTHER" id="PTHR48079">
    <property type="entry name" value="PROTEIN YEEZ"/>
    <property type="match status" value="1"/>
</dbReference>
<dbReference type="SUPFAM" id="SSF51735">
    <property type="entry name" value="NAD(P)-binding Rossmann-fold domains"/>
    <property type="match status" value="1"/>
</dbReference>
<dbReference type="Pfam" id="PF01370">
    <property type="entry name" value="Epimerase"/>
    <property type="match status" value="1"/>
</dbReference>
<proteinExistence type="predicted"/>
<organism evidence="2 3">
    <name type="scientific">Nocardia bovistercoris</name>
    <dbReference type="NCBI Taxonomy" id="2785916"/>
    <lineage>
        <taxon>Bacteria</taxon>
        <taxon>Bacillati</taxon>
        <taxon>Actinomycetota</taxon>
        <taxon>Actinomycetes</taxon>
        <taxon>Mycobacteriales</taxon>
        <taxon>Nocardiaceae</taxon>
        <taxon>Nocardia</taxon>
    </lineage>
</organism>
<dbReference type="EMBL" id="JADMLG010000006">
    <property type="protein sequence ID" value="MBH0778073.1"/>
    <property type="molecule type" value="Genomic_DNA"/>
</dbReference>
<evidence type="ECO:0000313" key="3">
    <source>
        <dbReference type="Proteomes" id="UP000655751"/>
    </source>
</evidence>
<dbReference type="AlphaFoldDB" id="A0A931N4X5"/>
<name>A0A931N4X5_9NOCA</name>
<dbReference type="InterPro" id="IPR051783">
    <property type="entry name" value="NAD(P)-dependent_oxidoreduct"/>
</dbReference>
<accession>A0A931N4X5</accession>
<reference evidence="2" key="1">
    <citation type="submission" date="2020-11" db="EMBL/GenBank/DDBJ databases">
        <title>Nocardia NEAU-351.nov., a novel actinomycete isolated from the cow dung.</title>
        <authorList>
            <person name="Zhang X."/>
        </authorList>
    </citation>
    <scope>NUCLEOTIDE SEQUENCE</scope>
    <source>
        <strain evidence="2">NEAU-351</strain>
    </source>
</reference>
<comment type="caution">
    <text evidence="2">The sequence shown here is derived from an EMBL/GenBank/DDBJ whole genome shotgun (WGS) entry which is preliminary data.</text>
</comment>
<dbReference type="Gene3D" id="3.40.50.720">
    <property type="entry name" value="NAD(P)-binding Rossmann-like Domain"/>
    <property type="match status" value="1"/>
</dbReference>